<dbReference type="EMBL" id="CP116341">
    <property type="protein sequence ID" value="WOV84517.1"/>
    <property type="molecule type" value="Genomic_DNA"/>
</dbReference>
<sequence length="327" mass="36349">MKVKNVLIRYIAIIVINIAVVLYLMWNTDIWGSAHVEQKSLNQQGDTVEVEDFITSENGQTEDYSKAIQQAIDFCAVQKKEKVKLRANKVYTIKSGFTVKKGVELEFGTNSVLSVKGNYRVLTVEKDSVIRNGTIQIMDPVFQSEVIFLKGNDQYDASNKTRIEDMTIINKSKSNKGTGLSLYAKGKWHNISFVLFENISIAGFKTAIQLKTENPGAGTYSWINANHFGNMTIDDCVTGIQIIGSITIPNESSGNLFTGLQVQLTERSKQLLIADSSYNKFDGMVWDVQRVTGSGPIVLFSAKTENNKLDMNVAAKLISDKGQNNSY</sequence>
<keyword evidence="3" id="KW-1185">Reference proteome</keyword>
<feature type="transmembrane region" description="Helical" evidence="1">
    <location>
        <begin position="7"/>
        <end position="26"/>
    </location>
</feature>
<dbReference type="Gene3D" id="2.160.20.10">
    <property type="entry name" value="Single-stranded right-handed beta-helix, Pectin lyase-like"/>
    <property type="match status" value="1"/>
</dbReference>
<keyword evidence="1" id="KW-1133">Transmembrane helix</keyword>
<dbReference type="InterPro" id="IPR011050">
    <property type="entry name" value="Pectin_lyase_fold/virulence"/>
</dbReference>
<reference evidence="2 3" key="1">
    <citation type="submission" date="2023-01" db="EMBL/GenBank/DDBJ databases">
        <title>Sporosarcina sp. nov., isolated from Korean tranditional fermented seafood 'Jeotgal'.</title>
        <authorList>
            <person name="Yang A.-I."/>
        </authorList>
    </citation>
    <scope>NUCLEOTIDE SEQUENCE [LARGE SCALE GENOMIC DNA]</scope>
    <source>
        <strain evidence="2 3">B2O-1</strain>
    </source>
</reference>
<keyword evidence="1" id="KW-0472">Membrane</keyword>
<accession>A0ABZ0KVS3</accession>
<name>A0ABZ0KVS3_9BACL</name>
<evidence type="ECO:0008006" key="4">
    <source>
        <dbReference type="Google" id="ProtNLM"/>
    </source>
</evidence>
<dbReference type="InterPro" id="IPR012334">
    <property type="entry name" value="Pectin_lyas_fold"/>
</dbReference>
<dbReference type="SUPFAM" id="SSF51126">
    <property type="entry name" value="Pectin lyase-like"/>
    <property type="match status" value="1"/>
</dbReference>
<evidence type="ECO:0000256" key="1">
    <source>
        <dbReference type="SAM" id="Phobius"/>
    </source>
</evidence>
<evidence type="ECO:0000313" key="3">
    <source>
        <dbReference type="Proteomes" id="UP001303532"/>
    </source>
</evidence>
<dbReference type="Proteomes" id="UP001303532">
    <property type="component" value="Chromosome"/>
</dbReference>
<dbReference type="RefSeq" id="WP_323692165.1">
    <property type="nucleotide sequence ID" value="NZ_CP116341.1"/>
</dbReference>
<keyword evidence="1" id="KW-0812">Transmembrane</keyword>
<protein>
    <recommendedName>
        <fullName evidence="4">Pectate lyase superfamily protein domain-containing protein</fullName>
    </recommendedName>
</protein>
<proteinExistence type="predicted"/>
<organism evidence="2 3">
    <name type="scientific">Sporosarcina jeotgali</name>
    <dbReference type="NCBI Taxonomy" id="3020056"/>
    <lineage>
        <taxon>Bacteria</taxon>
        <taxon>Bacillati</taxon>
        <taxon>Bacillota</taxon>
        <taxon>Bacilli</taxon>
        <taxon>Bacillales</taxon>
        <taxon>Caryophanaceae</taxon>
        <taxon>Sporosarcina</taxon>
    </lineage>
</organism>
<evidence type="ECO:0000313" key="2">
    <source>
        <dbReference type="EMBL" id="WOV84517.1"/>
    </source>
</evidence>
<gene>
    <name evidence="2" type="ORF">PGH26_00935</name>
</gene>